<gene>
    <name evidence="1" type="ORF">HCK00_16815</name>
</gene>
<protein>
    <submittedName>
        <fullName evidence="1">Uncharacterized protein</fullName>
    </submittedName>
</protein>
<accession>A0ABX1C1Z0</accession>
<name>A0ABX1C1Z0_9ACTN</name>
<evidence type="ECO:0000313" key="1">
    <source>
        <dbReference type="EMBL" id="NJQ02155.1"/>
    </source>
</evidence>
<sequence>METETTQVWLNSDAHFAPGRELFRSAREFSVWAYTVSHGQLLLRSRSLDREGVRRTRIDVLFKPVRAVKTGITYDSLTIRCATDEERRRILADTGHARRGDRVLLLETAGGRRDHVVAGAFGWSEDGGGDAEPSRLAFLAAGGADPSRVLP</sequence>
<keyword evidence="2" id="KW-1185">Reference proteome</keyword>
<evidence type="ECO:0000313" key="2">
    <source>
        <dbReference type="Proteomes" id="UP000695264"/>
    </source>
</evidence>
<comment type="caution">
    <text evidence="1">The sequence shown here is derived from an EMBL/GenBank/DDBJ whole genome shotgun (WGS) entry which is preliminary data.</text>
</comment>
<reference evidence="1 2" key="1">
    <citation type="submission" date="2020-03" db="EMBL/GenBank/DDBJ databases">
        <title>WGS of actinomycetes isolated from Thailand.</title>
        <authorList>
            <person name="Thawai C."/>
        </authorList>
    </citation>
    <scope>NUCLEOTIDE SEQUENCE [LARGE SCALE GENOMIC DNA]</scope>
    <source>
        <strain evidence="1 2">PLAI 1-29</strain>
    </source>
</reference>
<dbReference type="RefSeq" id="WP_168102783.1">
    <property type="nucleotide sequence ID" value="NZ_JAATEN010000012.1"/>
</dbReference>
<organism evidence="1 2">
    <name type="scientific">Streptomyces zingiberis</name>
    <dbReference type="NCBI Taxonomy" id="2053010"/>
    <lineage>
        <taxon>Bacteria</taxon>
        <taxon>Bacillati</taxon>
        <taxon>Actinomycetota</taxon>
        <taxon>Actinomycetes</taxon>
        <taxon>Kitasatosporales</taxon>
        <taxon>Streptomycetaceae</taxon>
        <taxon>Streptomyces</taxon>
    </lineage>
</organism>
<proteinExistence type="predicted"/>
<dbReference type="Proteomes" id="UP000695264">
    <property type="component" value="Unassembled WGS sequence"/>
</dbReference>
<dbReference type="EMBL" id="JAATEN010000012">
    <property type="protein sequence ID" value="NJQ02155.1"/>
    <property type="molecule type" value="Genomic_DNA"/>
</dbReference>